<evidence type="ECO:0000313" key="3">
    <source>
        <dbReference type="EMBL" id="THG30767.1"/>
    </source>
</evidence>
<dbReference type="Proteomes" id="UP000309133">
    <property type="component" value="Unassembled WGS sequence"/>
</dbReference>
<evidence type="ECO:0008006" key="6">
    <source>
        <dbReference type="Google" id="ProtNLM"/>
    </source>
</evidence>
<keyword evidence="5" id="KW-1185">Reference proteome</keyword>
<name>A0A4S4FP13_9MICO</name>
<comment type="caution">
    <text evidence="4">The sequence shown here is derived from an EMBL/GenBank/DDBJ whole genome shotgun (WGS) entry which is preliminary data.</text>
</comment>
<dbReference type="EMBL" id="SSSM01000003">
    <property type="protein sequence ID" value="THG32004.1"/>
    <property type="molecule type" value="Genomic_DNA"/>
</dbReference>
<keyword evidence="1" id="KW-0812">Transmembrane</keyword>
<feature type="chain" id="PRO_5038239297" description="LPXTG cell wall anchor domain-containing protein" evidence="2">
    <location>
        <begin position="26"/>
        <end position="95"/>
    </location>
</feature>
<dbReference type="AlphaFoldDB" id="A0A4S4FP13"/>
<sequence>MSLRSLPAITLVAVALLGAPAAATAVTISAVQSHSAGASTSAVDPGVSPAILAWGATGLIGLGAMVTFGATVVRRKPTRPALVEAPRDVATPTYA</sequence>
<reference evidence="4 5" key="1">
    <citation type="submission" date="2019-04" db="EMBL/GenBank/DDBJ databases">
        <authorList>
            <person name="Jiang L."/>
        </authorList>
    </citation>
    <scope>NUCLEOTIDE SEQUENCE [LARGE SCALE GENOMIC DNA]</scope>
    <source>
        <strain evidence="4 5">YIM 131853</strain>
    </source>
</reference>
<feature type="transmembrane region" description="Helical" evidence="1">
    <location>
        <begin position="51"/>
        <end position="73"/>
    </location>
</feature>
<accession>A0A4S4FP13</accession>
<evidence type="ECO:0000256" key="1">
    <source>
        <dbReference type="SAM" id="Phobius"/>
    </source>
</evidence>
<proteinExistence type="predicted"/>
<keyword evidence="2" id="KW-0732">Signal</keyword>
<feature type="signal peptide" evidence="2">
    <location>
        <begin position="1"/>
        <end position="25"/>
    </location>
</feature>
<evidence type="ECO:0000256" key="2">
    <source>
        <dbReference type="SAM" id="SignalP"/>
    </source>
</evidence>
<organism evidence="4 5">
    <name type="scientific">Naasia lichenicola</name>
    <dbReference type="NCBI Taxonomy" id="2565933"/>
    <lineage>
        <taxon>Bacteria</taxon>
        <taxon>Bacillati</taxon>
        <taxon>Actinomycetota</taxon>
        <taxon>Actinomycetes</taxon>
        <taxon>Micrococcales</taxon>
        <taxon>Microbacteriaceae</taxon>
        <taxon>Naasia</taxon>
    </lineage>
</organism>
<keyword evidence="1" id="KW-0472">Membrane</keyword>
<keyword evidence="1" id="KW-1133">Transmembrane helix</keyword>
<dbReference type="RefSeq" id="WP_136427124.1">
    <property type="nucleotide sequence ID" value="NZ_SSSM01000003.1"/>
</dbReference>
<protein>
    <recommendedName>
        <fullName evidence="6">LPXTG cell wall anchor domain-containing protein</fullName>
    </recommendedName>
</protein>
<dbReference type="EMBL" id="SSSM01000004">
    <property type="protein sequence ID" value="THG30767.1"/>
    <property type="molecule type" value="Genomic_DNA"/>
</dbReference>
<gene>
    <name evidence="4" type="ORF">E6C64_08155</name>
    <name evidence="3" type="ORF">E6C64_09010</name>
</gene>
<evidence type="ECO:0000313" key="4">
    <source>
        <dbReference type="EMBL" id="THG32004.1"/>
    </source>
</evidence>
<evidence type="ECO:0000313" key="5">
    <source>
        <dbReference type="Proteomes" id="UP000309133"/>
    </source>
</evidence>